<dbReference type="InterPro" id="IPR029058">
    <property type="entry name" value="AB_hydrolase_fold"/>
</dbReference>
<dbReference type="SUPFAM" id="SSF53187">
    <property type="entry name" value="Zn-dependent exopeptidases"/>
    <property type="match status" value="1"/>
</dbReference>
<dbReference type="PANTHER" id="PTHR43808">
    <property type="entry name" value="ACETYLORNITHINE DEACETYLASE"/>
    <property type="match status" value="1"/>
</dbReference>
<dbReference type="Gene3D" id="3.40.50.1820">
    <property type="entry name" value="alpha/beta hydrolase"/>
    <property type="match status" value="1"/>
</dbReference>
<protein>
    <recommendedName>
        <fullName evidence="2">Thioesterase domain-containing protein</fullName>
    </recommendedName>
</protein>
<dbReference type="Pfam" id="PF01546">
    <property type="entry name" value="Peptidase_M20"/>
    <property type="match status" value="1"/>
</dbReference>
<dbReference type="InterPro" id="IPR001031">
    <property type="entry name" value="Thioesterase"/>
</dbReference>
<dbReference type="Pfam" id="PF00975">
    <property type="entry name" value="Thioesterase"/>
    <property type="match status" value="1"/>
</dbReference>
<gene>
    <name evidence="3" type="ORF">C5746_37650</name>
</gene>
<evidence type="ECO:0000313" key="4">
    <source>
        <dbReference type="Proteomes" id="UP000252698"/>
    </source>
</evidence>
<dbReference type="Proteomes" id="UP000252698">
    <property type="component" value="Chromosome"/>
</dbReference>
<dbReference type="Gene3D" id="3.30.70.360">
    <property type="match status" value="1"/>
</dbReference>
<dbReference type="InterPro" id="IPR050072">
    <property type="entry name" value="Peptidase_M20A"/>
</dbReference>
<dbReference type="PANTHER" id="PTHR43808:SF8">
    <property type="entry name" value="PEPTIDASE M20 DIMERISATION DOMAIN-CONTAINING PROTEIN"/>
    <property type="match status" value="1"/>
</dbReference>
<keyword evidence="1" id="KW-0862">Zinc</keyword>
<dbReference type="InterPro" id="IPR002933">
    <property type="entry name" value="Peptidase_M20"/>
</dbReference>
<dbReference type="AlphaFoldDB" id="A0A2Z5JN64"/>
<accession>A0A2Z5JN64</accession>
<dbReference type="Gene3D" id="3.40.630.10">
    <property type="entry name" value="Zn peptidases"/>
    <property type="match status" value="1"/>
</dbReference>
<name>A0A2Z5JN64_STRAR</name>
<dbReference type="SUPFAM" id="SSF53474">
    <property type="entry name" value="alpha/beta-Hydrolases"/>
    <property type="match status" value="1"/>
</dbReference>
<evidence type="ECO:0000259" key="2">
    <source>
        <dbReference type="Pfam" id="PF00975"/>
    </source>
</evidence>
<evidence type="ECO:0000256" key="1">
    <source>
        <dbReference type="ARBA" id="ARBA00022833"/>
    </source>
</evidence>
<dbReference type="GO" id="GO:0016787">
    <property type="term" value="F:hydrolase activity"/>
    <property type="evidence" value="ECO:0007669"/>
    <property type="project" value="InterPro"/>
</dbReference>
<dbReference type="RefSeq" id="WP_114248125.1">
    <property type="nucleotide sequence ID" value="NZ_CP027306.1"/>
</dbReference>
<proteinExistence type="predicted"/>
<feature type="domain" description="Thioesterase" evidence="2">
    <location>
        <begin position="23"/>
        <end position="240"/>
    </location>
</feature>
<dbReference type="KEGG" id="sata:C5746_37650"/>
<evidence type="ECO:0000313" key="3">
    <source>
        <dbReference type="EMBL" id="AXE81719.1"/>
    </source>
</evidence>
<organism evidence="3 4">
    <name type="scientific">Streptomyces atratus</name>
    <dbReference type="NCBI Taxonomy" id="1893"/>
    <lineage>
        <taxon>Bacteria</taxon>
        <taxon>Bacillati</taxon>
        <taxon>Actinomycetota</taxon>
        <taxon>Actinomycetes</taxon>
        <taxon>Kitasatosporales</taxon>
        <taxon>Streptomycetaceae</taxon>
        <taxon>Streptomyces</taxon>
    </lineage>
</organism>
<sequence length="757" mass="80592">MNVPWLSVPGENPPDSAAGTLAVCFAPTGAHGSTFANWRGRLPEDTALALITPPGRGTRVDEEPVTDMTAYADAVAAEIRALRAGRRLVLIGVSLGALLAYETCCRLLDAGVPVARLCAVAGQCPGDFHGDGGDVTVEDARAFATGTGLTDPELLADPEFEEVLLPPVIADLQLAADYDGSRSPVPHVELRAVWATEDPHVPEVTVRRWIDWTRGECTLLSVEGGHYAHQENPAAVISACLDGLPGARPSRRSVLGAGATAVAGAVLGLGAVPATTPGASAAAPTAAGGVSFEGDPTDAVGLAVAMIRQNTSNPGDGALTQPFAQMLQGIFRAAGVSTEIVPTPKEGNVHFFARVPGSGPARKKPLVLLGHSDVVPAIGDKWTTDPFAGDIEDGKLYGRGSLDMKGVNAAFVAALLRHVREGAAFDRDIVFWSDCDEEQGPYGVRWFLTEHPGKVDAGAVITEGGWVLNQRDGRTPMIASLTCNDKRSLLLRLETSSYATHTSKPFTGQAVIRLGEVLDQLGQWRAHIRPNALSRQYFAELAEATTDRSLAEALREMLNARTEQQRDRAGEAVVLLSETPELHNAMLRTTLAFTSAQSGYYPSIVPGTATAEFRAAFLPGADDPGRIVAELRSLIGNRAALTVVGNPGESEQQALDRLRGYLAVPDSDYDTDVFRAWQTAVRRTHPGVRATACQFEAVTSAVPFREQNVPVYGMYPFTVNRDMLKRMHGTDEHIGVEALRQGTETVYQLLAGLRAEA</sequence>
<dbReference type="GeneID" id="95524049"/>
<dbReference type="Gene3D" id="1.10.150.900">
    <property type="match status" value="1"/>
</dbReference>
<reference evidence="3 4" key="1">
    <citation type="journal article" date="2018" name="Front. Microbiol.">
        <title>Genome Sequencing of Streptomyces atratus SCSIOZH16 and Activation Production of Nocardamine via Metabolic Engineering.</title>
        <authorList>
            <person name="Li Y."/>
            <person name="Zhang C."/>
            <person name="Liu C."/>
            <person name="Ju J."/>
            <person name="Ma J."/>
        </authorList>
    </citation>
    <scope>NUCLEOTIDE SEQUENCE [LARGE SCALE GENOMIC DNA]</scope>
    <source>
        <strain evidence="3 4">SCSIO_ZH16</strain>
    </source>
</reference>
<dbReference type="EMBL" id="CP027306">
    <property type="protein sequence ID" value="AXE81719.1"/>
    <property type="molecule type" value="Genomic_DNA"/>
</dbReference>